<dbReference type="GO" id="GO:0007154">
    <property type="term" value="P:cell communication"/>
    <property type="evidence" value="ECO:0007669"/>
    <property type="project" value="InterPro"/>
</dbReference>
<evidence type="ECO:0000256" key="7">
    <source>
        <dbReference type="SAM" id="MobiDB-lite"/>
    </source>
</evidence>
<evidence type="ECO:0000259" key="10">
    <source>
        <dbReference type="PROSITE" id="PS50026"/>
    </source>
</evidence>
<evidence type="ECO:0000256" key="5">
    <source>
        <dbReference type="ARBA" id="ARBA00023157"/>
    </source>
</evidence>
<keyword evidence="8" id="KW-1133">Transmembrane helix</keyword>
<feature type="disulfide bond" evidence="6">
    <location>
        <begin position="194"/>
        <end position="203"/>
    </location>
</feature>
<feature type="signal peptide" evidence="9">
    <location>
        <begin position="1"/>
        <end position="21"/>
    </location>
</feature>
<dbReference type="PANTHER" id="PTHR14949">
    <property type="entry name" value="EGF-LIKE-DOMAIN, MULTIPLE 7, 8"/>
    <property type="match status" value="1"/>
</dbReference>
<keyword evidence="3 9" id="KW-0732">Signal</keyword>
<gene>
    <name evidence="11" type="ORF">BOKJ2_LOCUS11531</name>
</gene>
<reference evidence="11" key="1">
    <citation type="submission" date="2020-09" db="EMBL/GenBank/DDBJ databases">
        <authorList>
            <person name="Kikuchi T."/>
        </authorList>
    </citation>
    <scope>NUCLEOTIDE SEQUENCE</scope>
    <source>
        <strain evidence="11">SH1</strain>
    </source>
</reference>
<keyword evidence="12" id="KW-1185">Reference proteome</keyword>
<feature type="disulfide bond" evidence="6">
    <location>
        <begin position="243"/>
        <end position="253"/>
    </location>
</feature>
<keyword evidence="8" id="KW-0812">Transmembrane</keyword>
<feature type="disulfide bond" evidence="6">
    <location>
        <begin position="176"/>
        <end position="186"/>
    </location>
</feature>
<dbReference type="GO" id="GO:0016020">
    <property type="term" value="C:membrane"/>
    <property type="evidence" value="ECO:0007669"/>
    <property type="project" value="InterPro"/>
</dbReference>
<dbReference type="EMBL" id="CAJFDH010000005">
    <property type="protein sequence ID" value="CAD5225343.1"/>
    <property type="molecule type" value="Genomic_DNA"/>
</dbReference>
<protein>
    <recommendedName>
        <fullName evidence="10">EGF-like domain-containing protein</fullName>
    </recommendedName>
</protein>
<evidence type="ECO:0000256" key="1">
    <source>
        <dbReference type="ARBA" id="ARBA00022473"/>
    </source>
</evidence>
<evidence type="ECO:0000256" key="8">
    <source>
        <dbReference type="SAM" id="Phobius"/>
    </source>
</evidence>
<dbReference type="PROSITE" id="PS00022">
    <property type="entry name" value="EGF_1"/>
    <property type="match status" value="3"/>
</dbReference>
<dbReference type="Proteomes" id="UP000783686">
    <property type="component" value="Unassembled WGS sequence"/>
</dbReference>
<sequence length="376" mass="41891">MNRPKLTTLLLLLQLNSYVAVNYINFVVDSVRSEEAALQCKLNLYDQTMTNTIANLTFDCSPGIPSIDYRLDVNKLSYPIVLMLSIENAVNHEKVHQAYTVLNTLENAPNHMKYTISEEKFSMIYKTSLQCDGALIGRYCNVTCEEPKMTDHYVCSREGKICNKGWLGPNCDQPYCTTNCSRHGLCVSPGVCACDSGWVGKDCDECIRREGCVYGYCSDVPYSCKCKVGYSGPLCDRHVSSECILSDCVHGQCAFMRGNKVCHCEEGYFGKSCDQKIPKIGLPPAAPPQPNPPINPIHYWHPSQYQTSESTISANTLLLLAAFTIVFCSATLLLQKLYKTVKRSRSVEQTVRAEARLFTSPTPPPPYPVDNPKLLA</sequence>
<evidence type="ECO:0000313" key="12">
    <source>
        <dbReference type="Proteomes" id="UP000614601"/>
    </source>
</evidence>
<keyword evidence="8" id="KW-0472">Membrane</keyword>
<keyword evidence="4" id="KW-0677">Repeat</keyword>
<keyword evidence="2 6" id="KW-0245">EGF-like domain</keyword>
<dbReference type="InterPro" id="IPR050969">
    <property type="entry name" value="Dev_Signal_Modulators"/>
</dbReference>
<feature type="domain" description="EGF-like" evidence="10">
    <location>
        <begin position="172"/>
        <end position="204"/>
    </location>
</feature>
<dbReference type="PANTHER" id="PTHR14949:SF56">
    <property type="entry name" value="EGF-LIKE-DOMAIN, MULTIPLE 7"/>
    <property type="match status" value="1"/>
</dbReference>
<comment type="caution">
    <text evidence="11">The sequence shown here is derived from an EMBL/GenBank/DDBJ whole genome shotgun (WGS) entry which is preliminary data.</text>
</comment>
<dbReference type="Pfam" id="PF07974">
    <property type="entry name" value="EGF_2"/>
    <property type="match status" value="1"/>
</dbReference>
<evidence type="ECO:0000256" key="2">
    <source>
        <dbReference type="ARBA" id="ARBA00022536"/>
    </source>
</evidence>
<dbReference type="InterPro" id="IPR001774">
    <property type="entry name" value="DSL"/>
</dbReference>
<feature type="region of interest" description="Disordered" evidence="7">
    <location>
        <begin position="356"/>
        <end position="376"/>
    </location>
</feature>
<dbReference type="PROSITE" id="PS50026">
    <property type="entry name" value="EGF_3"/>
    <property type="match status" value="2"/>
</dbReference>
<dbReference type="EMBL" id="CAJFCW020000005">
    <property type="protein sequence ID" value="CAG9120744.1"/>
    <property type="molecule type" value="Genomic_DNA"/>
</dbReference>
<dbReference type="Proteomes" id="UP000614601">
    <property type="component" value="Unassembled WGS sequence"/>
</dbReference>
<feature type="chain" id="PRO_5036221288" description="EGF-like domain-containing protein" evidence="9">
    <location>
        <begin position="22"/>
        <end position="376"/>
    </location>
</feature>
<evidence type="ECO:0000313" key="11">
    <source>
        <dbReference type="EMBL" id="CAD5225343.1"/>
    </source>
</evidence>
<keyword evidence="1" id="KW-0217">Developmental protein</keyword>
<evidence type="ECO:0000256" key="6">
    <source>
        <dbReference type="PROSITE-ProRule" id="PRU00076"/>
    </source>
</evidence>
<dbReference type="InterPro" id="IPR000742">
    <property type="entry name" value="EGF"/>
</dbReference>
<keyword evidence="5 6" id="KW-1015">Disulfide bond</keyword>
<dbReference type="Pfam" id="PF01414">
    <property type="entry name" value="DSL"/>
    <property type="match status" value="1"/>
</dbReference>
<feature type="disulfide bond" evidence="6">
    <location>
        <begin position="264"/>
        <end position="273"/>
    </location>
</feature>
<proteinExistence type="predicted"/>
<dbReference type="Gene3D" id="2.10.25.10">
    <property type="entry name" value="Laminin"/>
    <property type="match status" value="2"/>
</dbReference>
<name>A0A811LAF8_9BILA</name>
<evidence type="ECO:0000256" key="9">
    <source>
        <dbReference type="SAM" id="SignalP"/>
    </source>
</evidence>
<feature type="domain" description="EGF-like" evidence="10">
    <location>
        <begin position="239"/>
        <end position="274"/>
    </location>
</feature>
<dbReference type="PROSITE" id="PS01186">
    <property type="entry name" value="EGF_2"/>
    <property type="match status" value="2"/>
</dbReference>
<evidence type="ECO:0000256" key="3">
    <source>
        <dbReference type="ARBA" id="ARBA00022729"/>
    </source>
</evidence>
<dbReference type="OrthoDB" id="19903at2759"/>
<evidence type="ECO:0000256" key="4">
    <source>
        <dbReference type="ARBA" id="ARBA00022737"/>
    </source>
</evidence>
<dbReference type="SMART" id="SM00181">
    <property type="entry name" value="EGF"/>
    <property type="match status" value="4"/>
</dbReference>
<organism evidence="11 12">
    <name type="scientific">Bursaphelenchus okinawaensis</name>
    <dbReference type="NCBI Taxonomy" id="465554"/>
    <lineage>
        <taxon>Eukaryota</taxon>
        <taxon>Metazoa</taxon>
        <taxon>Ecdysozoa</taxon>
        <taxon>Nematoda</taxon>
        <taxon>Chromadorea</taxon>
        <taxon>Rhabditida</taxon>
        <taxon>Tylenchina</taxon>
        <taxon>Tylenchomorpha</taxon>
        <taxon>Aphelenchoidea</taxon>
        <taxon>Aphelenchoididae</taxon>
        <taxon>Bursaphelenchus</taxon>
    </lineage>
</organism>
<comment type="caution">
    <text evidence="6">Lacks conserved residue(s) required for the propagation of feature annotation.</text>
</comment>
<feature type="transmembrane region" description="Helical" evidence="8">
    <location>
        <begin position="312"/>
        <end position="334"/>
    </location>
</feature>
<dbReference type="Gene3D" id="2.10.25.140">
    <property type="match status" value="1"/>
</dbReference>
<dbReference type="AlphaFoldDB" id="A0A811LAF8"/>
<accession>A0A811LAF8</accession>
<dbReference type="SUPFAM" id="SSF57196">
    <property type="entry name" value="EGF/Laminin"/>
    <property type="match status" value="1"/>
</dbReference>
<dbReference type="InterPro" id="IPR013111">
    <property type="entry name" value="EGF_extracell"/>
</dbReference>